<sequence length="97" mass="11196">MKSHSNQTRHKIKQEHLVEQMELPKDIFLGMPLLSMEGNRTLCIVNHRGIIKYCPEVIGIATQSYHIRIVGRSLSIRKYSADLIEISGYMQEITFLP</sequence>
<proteinExistence type="predicted"/>
<organism evidence="1 2">
    <name type="scientific">Roseburia faecis</name>
    <dbReference type="NCBI Taxonomy" id="301302"/>
    <lineage>
        <taxon>Bacteria</taxon>
        <taxon>Bacillati</taxon>
        <taxon>Bacillota</taxon>
        <taxon>Clostridia</taxon>
        <taxon>Lachnospirales</taxon>
        <taxon>Lachnospiraceae</taxon>
        <taxon>Roseburia</taxon>
    </lineage>
</organism>
<comment type="caution">
    <text evidence="1">The sequence shown here is derived from an EMBL/GenBank/DDBJ whole genome shotgun (WGS) entry which is preliminary data.</text>
</comment>
<name>A0A844KHS5_9FIRM</name>
<dbReference type="OrthoDB" id="2989236at2"/>
<evidence type="ECO:0000313" key="2">
    <source>
        <dbReference type="Proteomes" id="UP000446657"/>
    </source>
</evidence>
<protein>
    <submittedName>
        <fullName evidence="1">Sporulation protein YqfC</fullName>
    </submittedName>
</protein>
<dbReference type="EMBL" id="WNAL01000001">
    <property type="protein sequence ID" value="MTR80138.1"/>
    <property type="molecule type" value="Genomic_DNA"/>
</dbReference>
<accession>A0A844KHS5</accession>
<reference evidence="1 2" key="1">
    <citation type="journal article" date="2019" name="Nat. Med.">
        <title>A library of human gut bacterial isolates paired with longitudinal multiomics data enables mechanistic microbiome research.</title>
        <authorList>
            <person name="Poyet M."/>
            <person name="Groussin M."/>
            <person name="Gibbons S.M."/>
            <person name="Avila-Pacheco J."/>
            <person name="Jiang X."/>
            <person name="Kearney S.M."/>
            <person name="Perrotta A.R."/>
            <person name="Berdy B."/>
            <person name="Zhao S."/>
            <person name="Lieberman T.D."/>
            <person name="Swanson P.K."/>
            <person name="Smith M."/>
            <person name="Roesemann S."/>
            <person name="Alexander J.E."/>
            <person name="Rich S.A."/>
            <person name="Livny J."/>
            <person name="Vlamakis H."/>
            <person name="Clish C."/>
            <person name="Bullock K."/>
            <person name="Deik A."/>
            <person name="Scott J."/>
            <person name="Pierce K.A."/>
            <person name="Xavier R.J."/>
            <person name="Alm E.J."/>
        </authorList>
    </citation>
    <scope>NUCLEOTIDE SEQUENCE [LARGE SCALE GENOMIC DNA]</scope>
    <source>
        <strain evidence="1 2">BIOML-A1</strain>
    </source>
</reference>
<dbReference type="InterPro" id="IPR022476">
    <property type="entry name" value="Spore_YabP/YqfC"/>
</dbReference>
<dbReference type="AlphaFoldDB" id="A0A844KHS5"/>
<dbReference type="Proteomes" id="UP000446657">
    <property type="component" value="Unassembled WGS sequence"/>
</dbReference>
<evidence type="ECO:0000313" key="1">
    <source>
        <dbReference type="EMBL" id="MTR80138.1"/>
    </source>
</evidence>
<gene>
    <name evidence="1" type="ORF">GMD30_00135</name>
</gene>
<dbReference type="Pfam" id="PF07873">
    <property type="entry name" value="YabP"/>
    <property type="match status" value="1"/>
</dbReference>